<dbReference type="Pfam" id="PF02265">
    <property type="entry name" value="S1-P1_nuclease"/>
    <property type="match status" value="1"/>
</dbReference>
<dbReference type="InParanoid" id="A2FZN6"/>
<evidence type="ECO:0000256" key="5">
    <source>
        <dbReference type="ARBA" id="ARBA00022801"/>
    </source>
</evidence>
<dbReference type="Proteomes" id="UP000001542">
    <property type="component" value="Unassembled WGS sequence"/>
</dbReference>
<keyword evidence="10" id="KW-1185">Reference proteome</keyword>
<evidence type="ECO:0000256" key="6">
    <source>
        <dbReference type="ARBA" id="ARBA00023157"/>
    </source>
</evidence>
<dbReference type="SUPFAM" id="SSF48537">
    <property type="entry name" value="Phospholipase C/P1 nuclease"/>
    <property type="match status" value="1"/>
</dbReference>
<reference evidence="9" key="1">
    <citation type="submission" date="2006-10" db="EMBL/GenBank/DDBJ databases">
        <authorList>
            <person name="Amadeo P."/>
            <person name="Zhao Q."/>
            <person name="Wortman J."/>
            <person name="Fraser-Liggett C."/>
            <person name="Carlton J."/>
        </authorList>
    </citation>
    <scope>NUCLEOTIDE SEQUENCE</scope>
    <source>
        <strain evidence="9">G3</strain>
    </source>
</reference>
<protein>
    <submittedName>
        <fullName evidence="9">Uncharacterized protein</fullName>
    </submittedName>
</protein>
<keyword evidence="8" id="KW-1133">Transmembrane helix</keyword>
<dbReference type="RefSeq" id="XP_001302557.1">
    <property type="nucleotide sequence ID" value="XM_001302556.1"/>
</dbReference>
<keyword evidence="7" id="KW-0325">Glycoprotein</keyword>
<dbReference type="InterPro" id="IPR008947">
    <property type="entry name" value="PLipase_C/P1_nuclease_dom_sf"/>
</dbReference>
<proteinExistence type="inferred from homology"/>
<dbReference type="PANTHER" id="PTHR33146">
    <property type="entry name" value="ENDONUCLEASE 4"/>
    <property type="match status" value="1"/>
</dbReference>
<sequence length="232" mass="26568">MLGSFEKSLFPQTIQGAWPINVAWKSYFGLFLEAFNPTNIANYYSNNHTEGDNNGKDFEIFYKGRKTNIHDFWGSLCGRLTGKYPFNSNVWSDIDKYAHDITLVYRNVTHYQNINDILTQSYNIAKDVVYVGVNEGEILSDEYVEKCYDVTSKQLASAAFSLADKQRTLGVVPPKIEYVKAPYSGSFLLGIWMLLLMFPFAIFIGWKAWSPRPRRTSANVRVLRESLLPTIN</sequence>
<dbReference type="GO" id="GO:0006308">
    <property type="term" value="P:DNA catabolic process"/>
    <property type="evidence" value="ECO:0007669"/>
    <property type="project" value="InterPro"/>
</dbReference>
<keyword evidence="8" id="KW-0472">Membrane</keyword>
<organism evidence="9 10">
    <name type="scientific">Trichomonas vaginalis (strain ATCC PRA-98 / G3)</name>
    <dbReference type="NCBI Taxonomy" id="412133"/>
    <lineage>
        <taxon>Eukaryota</taxon>
        <taxon>Metamonada</taxon>
        <taxon>Parabasalia</taxon>
        <taxon>Trichomonadida</taxon>
        <taxon>Trichomonadidae</taxon>
        <taxon>Trichomonas</taxon>
    </lineage>
</organism>
<evidence type="ECO:0000256" key="8">
    <source>
        <dbReference type="SAM" id="Phobius"/>
    </source>
</evidence>
<dbReference type="EMBL" id="DS114182">
    <property type="protein sequence ID" value="EAX89627.1"/>
    <property type="molecule type" value="Genomic_DNA"/>
</dbReference>
<dbReference type="AlphaFoldDB" id="A2FZN6"/>
<dbReference type="GO" id="GO:0016788">
    <property type="term" value="F:hydrolase activity, acting on ester bonds"/>
    <property type="evidence" value="ECO:0007669"/>
    <property type="project" value="InterPro"/>
</dbReference>
<evidence type="ECO:0000256" key="3">
    <source>
        <dbReference type="ARBA" id="ARBA00022723"/>
    </source>
</evidence>
<dbReference type="GO" id="GO:0003676">
    <property type="term" value="F:nucleic acid binding"/>
    <property type="evidence" value="ECO:0007669"/>
    <property type="project" value="InterPro"/>
</dbReference>
<dbReference type="PANTHER" id="PTHR33146:SF10">
    <property type="entry name" value="STRAND-SPECIFIC NUCLEASE, PUTATIVE-RELATED"/>
    <property type="match status" value="1"/>
</dbReference>
<keyword evidence="4" id="KW-0255">Endonuclease</keyword>
<dbReference type="SMR" id="A2FZN6"/>
<dbReference type="GO" id="GO:0004519">
    <property type="term" value="F:endonuclease activity"/>
    <property type="evidence" value="ECO:0000318"/>
    <property type="project" value="GO_Central"/>
</dbReference>
<evidence type="ECO:0000256" key="4">
    <source>
        <dbReference type="ARBA" id="ARBA00022759"/>
    </source>
</evidence>
<evidence type="ECO:0000256" key="2">
    <source>
        <dbReference type="ARBA" id="ARBA00022722"/>
    </source>
</evidence>
<keyword evidence="2" id="KW-0540">Nuclease</keyword>
<dbReference type="InterPro" id="IPR003154">
    <property type="entry name" value="S1/P1nuclease"/>
</dbReference>
<dbReference type="OrthoDB" id="441446at2759"/>
<keyword evidence="6" id="KW-1015">Disulfide bond</keyword>
<evidence type="ECO:0000313" key="10">
    <source>
        <dbReference type="Proteomes" id="UP000001542"/>
    </source>
</evidence>
<dbReference type="Gene3D" id="1.10.575.10">
    <property type="entry name" value="P1 Nuclease"/>
    <property type="match status" value="1"/>
</dbReference>
<evidence type="ECO:0000313" key="9">
    <source>
        <dbReference type="EMBL" id="EAX89627.1"/>
    </source>
</evidence>
<keyword evidence="3" id="KW-0479">Metal-binding</keyword>
<accession>A2FZN6</accession>
<keyword evidence="8" id="KW-0812">Transmembrane</keyword>
<evidence type="ECO:0000256" key="1">
    <source>
        <dbReference type="ARBA" id="ARBA00009547"/>
    </source>
</evidence>
<dbReference type="VEuPathDB" id="TrichDB:TVAGG3_0249010"/>
<comment type="similarity">
    <text evidence="1">Belongs to the nuclease type I family.</text>
</comment>
<dbReference type="KEGG" id="tva:4747299"/>
<gene>
    <name evidence="9" type="ORF">TVAG_385970</name>
</gene>
<reference evidence="9" key="2">
    <citation type="journal article" date="2007" name="Science">
        <title>Draft genome sequence of the sexually transmitted pathogen Trichomonas vaginalis.</title>
        <authorList>
            <person name="Carlton J.M."/>
            <person name="Hirt R.P."/>
            <person name="Silva J.C."/>
            <person name="Delcher A.L."/>
            <person name="Schatz M."/>
            <person name="Zhao Q."/>
            <person name="Wortman J.R."/>
            <person name="Bidwell S.L."/>
            <person name="Alsmark U.C.M."/>
            <person name="Besteiro S."/>
            <person name="Sicheritz-Ponten T."/>
            <person name="Noel C.J."/>
            <person name="Dacks J.B."/>
            <person name="Foster P.G."/>
            <person name="Simillion C."/>
            <person name="Van de Peer Y."/>
            <person name="Miranda-Saavedra D."/>
            <person name="Barton G.J."/>
            <person name="Westrop G.D."/>
            <person name="Mueller S."/>
            <person name="Dessi D."/>
            <person name="Fiori P.L."/>
            <person name="Ren Q."/>
            <person name="Paulsen I."/>
            <person name="Zhang H."/>
            <person name="Bastida-Corcuera F.D."/>
            <person name="Simoes-Barbosa A."/>
            <person name="Brown M.T."/>
            <person name="Hayes R.D."/>
            <person name="Mukherjee M."/>
            <person name="Okumura C.Y."/>
            <person name="Schneider R."/>
            <person name="Smith A.J."/>
            <person name="Vanacova S."/>
            <person name="Villalvazo M."/>
            <person name="Haas B.J."/>
            <person name="Pertea M."/>
            <person name="Feldblyum T.V."/>
            <person name="Utterback T.R."/>
            <person name="Shu C.L."/>
            <person name="Osoegawa K."/>
            <person name="de Jong P.J."/>
            <person name="Hrdy I."/>
            <person name="Horvathova L."/>
            <person name="Zubacova Z."/>
            <person name="Dolezal P."/>
            <person name="Malik S.B."/>
            <person name="Logsdon J.M. Jr."/>
            <person name="Henze K."/>
            <person name="Gupta A."/>
            <person name="Wang C.C."/>
            <person name="Dunne R.L."/>
            <person name="Upcroft J.A."/>
            <person name="Upcroft P."/>
            <person name="White O."/>
            <person name="Salzberg S.L."/>
            <person name="Tang P."/>
            <person name="Chiu C.-H."/>
            <person name="Lee Y.-S."/>
            <person name="Embley T.M."/>
            <person name="Coombs G.H."/>
            <person name="Mottram J.C."/>
            <person name="Tachezy J."/>
            <person name="Fraser-Liggett C.M."/>
            <person name="Johnson P.J."/>
        </authorList>
    </citation>
    <scope>NUCLEOTIDE SEQUENCE [LARGE SCALE GENOMIC DNA]</scope>
    <source>
        <strain evidence="9">G3</strain>
    </source>
</reference>
<evidence type="ECO:0000256" key="7">
    <source>
        <dbReference type="ARBA" id="ARBA00023180"/>
    </source>
</evidence>
<dbReference type="VEuPathDB" id="TrichDB:TVAG_385970"/>
<keyword evidence="5" id="KW-0378">Hydrolase</keyword>
<dbReference type="GO" id="GO:0046872">
    <property type="term" value="F:metal ion binding"/>
    <property type="evidence" value="ECO:0007669"/>
    <property type="project" value="UniProtKB-KW"/>
</dbReference>
<name>A2FZN6_TRIV3</name>
<feature type="transmembrane region" description="Helical" evidence="8">
    <location>
        <begin position="183"/>
        <end position="206"/>
    </location>
</feature>